<dbReference type="Gene3D" id="2.30.29.30">
    <property type="entry name" value="Pleckstrin-homology domain (PH domain)/Phosphotyrosine-binding domain (PTB)"/>
    <property type="match status" value="1"/>
</dbReference>
<feature type="region of interest" description="Disordered" evidence="1">
    <location>
        <begin position="357"/>
        <end position="1051"/>
    </location>
</feature>
<feature type="compositionally biased region" description="Low complexity" evidence="1">
    <location>
        <begin position="1116"/>
        <end position="1127"/>
    </location>
</feature>
<feature type="compositionally biased region" description="Polar residues" evidence="1">
    <location>
        <begin position="143"/>
        <end position="160"/>
    </location>
</feature>
<feature type="compositionally biased region" description="Polar residues" evidence="1">
    <location>
        <begin position="779"/>
        <end position="806"/>
    </location>
</feature>
<feature type="compositionally biased region" description="Polar residues" evidence="1">
    <location>
        <begin position="864"/>
        <end position="877"/>
    </location>
</feature>
<feature type="compositionally biased region" description="Low complexity" evidence="1">
    <location>
        <begin position="768"/>
        <end position="778"/>
    </location>
</feature>
<feature type="region of interest" description="Disordered" evidence="1">
    <location>
        <begin position="1066"/>
        <end position="1304"/>
    </location>
</feature>
<feature type="region of interest" description="Disordered" evidence="1">
    <location>
        <begin position="1"/>
        <end position="125"/>
    </location>
</feature>
<protein>
    <recommendedName>
        <fullName evidence="2">RanBD1 domain-containing protein</fullName>
    </recommendedName>
</protein>
<feature type="compositionally biased region" description="Low complexity" evidence="1">
    <location>
        <begin position="449"/>
        <end position="462"/>
    </location>
</feature>
<feature type="compositionally biased region" description="Polar residues" evidence="1">
    <location>
        <begin position="530"/>
        <end position="552"/>
    </location>
</feature>
<feature type="compositionally biased region" description="Polar residues" evidence="1">
    <location>
        <begin position="62"/>
        <end position="73"/>
    </location>
</feature>
<feature type="compositionally biased region" description="Low complexity" evidence="1">
    <location>
        <begin position="937"/>
        <end position="952"/>
    </location>
</feature>
<feature type="compositionally biased region" description="Low complexity" evidence="1">
    <location>
        <begin position="846"/>
        <end position="863"/>
    </location>
</feature>
<feature type="compositionally biased region" description="Polar residues" evidence="1">
    <location>
        <begin position="10"/>
        <end position="41"/>
    </location>
</feature>
<feature type="compositionally biased region" description="Low complexity" evidence="1">
    <location>
        <begin position="1011"/>
        <end position="1022"/>
    </location>
</feature>
<feature type="compositionally biased region" description="Acidic residues" evidence="1">
    <location>
        <begin position="559"/>
        <end position="579"/>
    </location>
</feature>
<dbReference type="SMART" id="SM00160">
    <property type="entry name" value="RanBD"/>
    <property type="match status" value="1"/>
</dbReference>
<feature type="compositionally biased region" description="Polar residues" evidence="1">
    <location>
        <begin position="1276"/>
        <end position="1285"/>
    </location>
</feature>
<dbReference type="PANTHER" id="PTHR38697">
    <property type="entry name" value="NUCLEAR PORE COMPLEX PROTEIN SIMILAR TO S. CEREVISIAE NUP2 (EUROFUNG)"/>
    <property type="match status" value="1"/>
</dbReference>
<feature type="compositionally biased region" description="Basic and acidic residues" evidence="1">
    <location>
        <begin position="678"/>
        <end position="688"/>
    </location>
</feature>
<dbReference type="CDD" id="cd13170">
    <property type="entry name" value="RanBD_NUP50"/>
    <property type="match status" value="1"/>
</dbReference>
<feature type="compositionally biased region" description="Polar residues" evidence="1">
    <location>
        <begin position="479"/>
        <end position="494"/>
    </location>
</feature>
<evidence type="ECO:0000259" key="2">
    <source>
        <dbReference type="PROSITE" id="PS50196"/>
    </source>
</evidence>
<feature type="compositionally biased region" description="Low complexity" evidence="1">
    <location>
        <begin position="1215"/>
        <end position="1228"/>
    </location>
</feature>
<feature type="compositionally biased region" description="Polar residues" evidence="1">
    <location>
        <begin position="1229"/>
        <end position="1238"/>
    </location>
</feature>
<proteinExistence type="predicted"/>
<feature type="compositionally biased region" description="Low complexity" evidence="1">
    <location>
        <begin position="1144"/>
        <end position="1159"/>
    </location>
</feature>
<evidence type="ECO:0000313" key="3">
    <source>
        <dbReference type="EMBL" id="KAL1903243.1"/>
    </source>
</evidence>
<dbReference type="InterPro" id="IPR011993">
    <property type="entry name" value="PH-like_dom_sf"/>
</dbReference>
<dbReference type="PANTHER" id="PTHR38697:SF1">
    <property type="entry name" value="NUCLEAR PORE COMPLEX PROTEIN SIMILAR TO S. CEREVISIAE NUP2 (EUROFUNG)"/>
    <property type="match status" value="1"/>
</dbReference>
<sequence>METPQKRQKSWFSSLTGLVSASRNSTQEAPKLSTATPTPKTGASLVNGDRASSRVRLARPAEQSTPPRYSGTFSAPPVESPESPAKRASPTQLAQRKIHDRVQGPSGRIGSTSSSSNNTSNIPSNTYSYGSSLNLYSSSSLGRPTSTPRRTNFSSATTPRNMFRDSMARDMPAFSFTPRVPANTLRGSFPATTPGRSLRAPGVELSAREMAKVTSSDLFHMKIPDPDPKLSAEAMTDMIPSELKAGGHSVYANEFLAHLCPPDFNEEQRNQFFCILDLRRLKYAADEVFLKKDWKLNITNFAKEYEKNRSLIMLRYGLYEFKTVKVSKDTFTKWKQDHNIPNVLGEEDEEELMVNPADLSKSVRASKPNGTEGILRTGKRKAQDNIDPNATTSSSQPTKKRTRADGSKVAAADREPLLESSTPSLNKSKRKASRGEGSDQLQRVKQQKPTPAATPSATPSATKAFFEKVANSPAKENETATSSADTPSIKVTQPSLDSASTTSKTSLLFSKPATNGSGSLARSVLESGLKSGSGTAQNNNIFGYLSDASSAKGSGNDNADADAEDTDDSDGQEESESQDASDKQIVPATSSSSAAQPSASLFAPKPANPLLAAASQNASASSSEASDATPGRSLFDRVNKGSDGQPIRMFGNDGAASPFQSAPAVASSATPLFGSKPTSERASPEKEAATSSSSLFGANKTWTPDSPIKFAGGASTTPGKSLFGNASSTTPAATSTTPASSFKFGAATAPAAEKSADDKTPADSSKEATPAAPAATTPSLFGSSSKPAETGSASPSLFGASTTQASAPALTGGSLFGAAATPTTTAPSTLFGKTSTTTPAAPPLFGAPSGASTSSPSLQASTLFGNSSKTDTPSFGQKRSADDDSAPKTTSSLFGNTAKTSDTNGSDEPSAKKTMFGASSSGPAASGSSTPLFSFGAPKANGDADASAAAKPQESKPLFGSTPVGGAAEAPKSQSVSLFGNSTPAAAPASSAPSFSFGGNNASSTPAAQPSGGALFSFGASSTQPQQSTAPAPSTGFSFGGGSDAGSVGSGGSSFTFNAGGAASVASQPFRNPFASGADSSAAGQPSTSFSFGAGGTNGQSSAPSTSMFQFGGGTPAAAPAASTGGLFSFGGGSQTTEPATTPGNSFGNAAPSAGNGSAIFSFGGGTPAQASGTPLFGQQKPAGAPMFNLAPPMGGASSGTNTPFTNLGGASSLATTPATGTPEPGATQDNNTDNSGHQADGDEAPQEQISLIDGGPGEEDEAAVHEVRAKALRLSTGNDESGSESPAAKEKKSPWKTEGVGPLRVLKNKTTGSVRLLLRAEPRGHVALNRALLPDFTYKPEPNAKYVKLTTSNEAGTGLETWMLQVKTKEAAEKLADVLEENKSANKK</sequence>
<feature type="region of interest" description="Disordered" evidence="1">
    <location>
        <begin position="139"/>
        <end position="164"/>
    </location>
</feature>
<feature type="compositionally biased region" description="Gly residues" evidence="1">
    <location>
        <begin position="1038"/>
        <end position="1051"/>
    </location>
</feature>
<organism evidence="3 4">
    <name type="scientific">Sporothrix stenoceras</name>
    <dbReference type="NCBI Taxonomy" id="5173"/>
    <lineage>
        <taxon>Eukaryota</taxon>
        <taxon>Fungi</taxon>
        <taxon>Dikarya</taxon>
        <taxon>Ascomycota</taxon>
        <taxon>Pezizomycotina</taxon>
        <taxon>Sordariomycetes</taxon>
        <taxon>Sordariomycetidae</taxon>
        <taxon>Ophiostomatales</taxon>
        <taxon>Ophiostomataceae</taxon>
        <taxon>Sporothrix</taxon>
    </lineage>
</organism>
<feature type="compositionally biased region" description="Polar residues" evidence="1">
    <location>
        <begin position="689"/>
        <end position="704"/>
    </location>
</feature>
<feature type="compositionally biased region" description="Low complexity" evidence="1">
    <location>
        <begin position="818"/>
        <end position="827"/>
    </location>
</feature>
<feature type="compositionally biased region" description="Low complexity" evidence="1">
    <location>
        <begin position="587"/>
        <end position="628"/>
    </location>
</feature>
<feature type="compositionally biased region" description="Low complexity" evidence="1">
    <location>
        <begin position="980"/>
        <end position="1001"/>
    </location>
</feature>
<feature type="compositionally biased region" description="Low complexity" evidence="1">
    <location>
        <begin position="917"/>
        <end position="929"/>
    </location>
</feature>
<feature type="compositionally biased region" description="Low complexity" evidence="1">
    <location>
        <begin position="726"/>
        <end position="741"/>
    </location>
</feature>
<dbReference type="Proteomes" id="UP001583186">
    <property type="component" value="Unassembled WGS sequence"/>
</dbReference>
<feature type="compositionally biased region" description="Polar residues" evidence="1">
    <location>
        <begin position="439"/>
        <end position="448"/>
    </location>
</feature>
<dbReference type="Pfam" id="PF00638">
    <property type="entry name" value="Ran_BP1"/>
    <property type="match status" value="1"/>
</dbReference>
<feature type="compositionally biased region" description="Low complexity" evidence="1">
    <location>
        <begin position="74"/>
        <end position="83"/>
    </location>
</feature>
<feature type="compositionally biased region" description="Polar residues" evidence="1">
    <location>
        <begin position="1023"/>
        <end position="1032"/>
    </location>
</feature>
<feature type="compositionally biased region" description="Polar residues" evidence="1">
    <location>
        <begin position="1078"/>
        <end position="1091"/>
    </location>
</feature>
<feature type="compositionally biased region" description="Polar residues" evidence="1">
    <location>
        <begin position="1099"/>
        <end position="1109"/>
    </location>
</feature>
<keyword evidence="4" id="KW-1185">Reference proteome</keyword>
<evidence type="ECO:0000313" key="4">
    <source>
        <dbReference type="Proteomes" id="UP001583186"/>
    </source>
</evidence>
<gene>
    <name evidence="3" type="ORF">Sste5346_000528</name>
</gene>
<feature type="compositionally biased region" description="Basic and acidic residues" evidence="1">
    <location>
        <begin position="754"/>
        <end position="766"/>
    </location>
</feature>
<comment type="caution">
    <text evidence="3">The sequence shown here is derived from an EMBL/GenBank/DDBJ whole genome shotgun (WGS) entry which is preliminary data.</text>
</comment>
<accession>A0ABR3ZRD6</accession>
<feature type="compositionally biased region" description="Low complexity" evidence="1">
    <location>
        <begin position="495"/>
        <end position="510"/>
    </location>
</feature>
<feature type="compositionally biased region" description="Basic and acidic residues" evidence="1">
    <location>
        <begin position="403"/>
        <end position="417"/>
    </location>
</feature>
<dbReference type="EMBL" id="JAWCUI010000002">
    <property type="protein sequence ID" value="KAL1903243.1"/>
    <property type="molecule type" value="Genomic_DNA"/>
</dbReference>
<dbReference type="InterPro" id="IPR053074">
    <property type="entry name" value="NPC_Nucleoporin"/>
</dbReference>
<dbReference type="PROSITE" id="PS50196">
    <property type="entry name" value="RANBD1"/>
    <property type="match status" value="1"/>
</dbReference>
<feature type="compositionally biased region" description="Polar residues" evidence="1">
    <location>
        <begin position="1199"/>
        <end position="1214"/>
    </location>
</feature>
<feature type="compositionally biased region" description="Low complexity" evidence="1">
    <location>
        <begin position="104"/>
        <end position="125"/>
    </location>
</feature>
<dbReference type="SUPFAM" id="SSF50729">
    <property type="entry name" value="PH domain-like"/>
    <property type="match status" value="1"/>
</dbReference>
<feature type="compositionally biased region" description="Polar residues" evidence="1">
    <location>
        <begin position="887"/>
        <end position="907"/>
    </location>
</feature>
<name>A0ABR3ZRD6_9PEZI</name>
<reference evidence="3 4" key="1">
    <citation type="journal article" date="2024" name="IMA Fungus">
        <title>IMA Genome - F19 : A genome assembly and annotation guide to empower mycologists, including annotated draft genome sequences of Ceratocystis pirilliformis, Diaporthe australafricana, Fusarium ophioides, Paecilomyces lecythidis, and Sporothrix stenoceras.</title>
        <authorList>
            <person name="Aylward J."/>
            <person name="Wilson A.M."/>
            <person name="Visagie C.M."/>
            <person name="Spraker J."/>
            <person name="Barnes I."/>
            <person name="Buitendag C."/>
            <person name="Ceriani C."/>
            <person name="Del Mar Angel L."/>
            <person name="du Plessis D."/>
            <person name="Fuchs T."/>
            <person name="Gasser K."/>
            <person name="Kramer D."/>
            <person name="Li W."/>
            <person name="Munsamy K."/>
            <person name="Piso A."/>
            <person name="Price J.L."/>
            <person name="Sonnekus B."/>
            <person name="Thomas C."/>
            <person name="van der Nest A."/>
            <person name="van Dijk A."/>
            <person name="van Heerden A."/>
            <person name="van Vuuren N."/>
            <person name="Yilmaz N."/>
            <person name="Duong T.A."/>
            <person name="van der Merwe N.A."/>
            <person name="Wingfield M.J."/>
            <person name="Wingfield B.D."/>
        </authorList>
    </citation>
    <scope>NUCLEOTIDE SEQUENCE [LARGE SCALE GENOMIC DNA]</scope>
    <source>
        <strain evidence="3 4">CMW 5346</strain>
    </source>
</reference>
<evidence type="ECO:0000256" key="1">
    <source>
        <dbReference type="SAM" id="MobiDB-lite"/>
    </source>
</evidence>
<feature type="domain" description="RanBD1" evidence="2">
    <location>
        <begin position="1246"/>
        <end position="1389"/>
    </location>
</feature>
<dbReference type="InterPro" id="IPR000156">
    <property type="entry name" value="Ran_bind_dom"/>
</dbReference>
<feature type="compositionally biased region" description="Polar residues" evidence="1">
    <location>
        <begin position="386"/>
        <end position="397"/>
    </location>
</feature>